<gene>
    <name evidence="2" type="ORF">HERILL_LOCUS11079</name>
</gene>
<reference evidence="2 3" key="1">
    <citation type="submission" date="2020-11" db="EMBL/GenBank/DDBJ databases">
        <authorList>
            <person name="Wallbank WR R."/>
            <person name="Pardo Diaz C."/>
            <person name="Kozak K."/>
            <person name="Martin S."/>
            <person name="Jiggins C."/>
            <person name="Moest M."/>
            <person name="Warren A I."/>
            <person name="Generalovic N T."/>
            <person name="Byers J.R.P. K."/>
            <person name="Montejo-Kovacevich G."/>
            <person name="Yen C E."/>
        </authorList>
    </citation>
    <scope>NUCLEOTIDE SEQUENCE [LARGE SCALE GENOMIC DNA]</scope>
</reference>
<organism evidence="2 3">
    <name type="scientific">Hermetia illucens</name>
    <name type="common">Black soldier fly</name>
    <dbReference type="NCBI Taxonomy" id="343691"/>
    <lineage>
        <taxon>Eukaryota</taxon>
        <taxon>Metazoa</taxon>
        <taxon>Ecdysozoa</taxon>
        <taxon>Arthropoda</taxon>
        <taxon>Hexapoda</taxon>
        <taxon>Insecta</taxon>
        <taxon>Pterygota</taxon>
        <taxon>Neoptera</taxon>
        <taxon>Endopterygota</taxon>
        <taxon>Diptera</taxon>
        <taxon>Brachycera</taxon>
        <taxon>Stratiomyomorpha</taxon>
        <taxon>Stratiomyidae</taxon>
        <taxon>Hermetiinae</taxon>
        <taxon>Hermetia</taxon>
    </lineage>
</organism>
<name>A0A7R8Z074_HERIL</name>
<feature type="region of interest" description="Disordered" evidence="1">
    <location>
        <begin position="1"/>
        <end position="20"/>
    </location>
</feature>
<feature type="compositionally biased region" description="Polar residues" evidence="1">
    <location>
        <begin position="1"/>
        <end position="11"/>
    </location>
</feature>
<dbReference type="AlphaFoldDB" id="A0A7R8Z074"/>
<evidence type="ECO:0000256" key="1">
    <source>
        <dbReference type="SAM" id="MobiDB-lite"/>
    </source>
</evidence>
<evidence type="ECO:0000313" key="3">
    <source>
        <dbReference type="Proteomes" id="UP000594454"/>
    </source>
</evidence>
<keyword evidence="3" id="KW-1185">Reference proteome</keyword>
<dbReference type="Proteomes" id="UP000594454">
    <property type="component" value="Chromosome 4"/>
</dbReference>
<dbReference type="EMBL" id="LR899012">
    <property type="protein sequence ID" value="CAD7088456.1"/>
    <property type="molecule type" value="Genomic_DNA"/>
</dbReference>
<evidence type="ECO:0000313" key="2">
    <source>
        <dbReference type="EMBL" id="CAD7088456.1"/>
    </source>
</evidence>
<accession>A0A7R8Z074</accession>
<protein>
    <submittedName>
        <fullName evidence="2">Uncharacterized protein</fullName>
    </submittedName>
</protein>
<dbReference type="InParanoid" id="A0A7R8Z074"/>
<sequence>MGTRQSFSTTDIQKREKSSRTARRAVSEMKLFSREYYAYKLDSMEDEDIFSSACTSRLHEHFKLCKATQSLDRARSRNKHIQLRYIRNRIQDLFQDVVKFSAAHQEYMNQVRNRNSSNENIDSSKLDEDGEFYVATGGSEPYVVECKEGLDIADVEHCCGDYVTNFNRILRVYQWLYRCKRSNN</sequence>
<dbReference type="OrthoDB" id="10531497at2759"/>
<proteinExistence type="predicted"/>